<dbReference type="Gene3D" id="2.160.20.10">
    <property type="entry name" value="Single-stranded right-handed beta-helix, Pectin lyase-like"/>
    <property type="match status" value="1"/>
</dbReference>
<evidence type="ECO:0000313" key="3">
    <source>
        <dbReference type="EMBL" id="KAA9041905.1"/>
    </source>
</evidence>
<comment type="caution">
    <text evidence="3">The sequence shown here is derived from an EMBL/GenBank/DDBJ whole genome shotgun (WGS) entry which is preliminary data.</text>
</comment>
<accession>A0A5J5ILA9</accession>
<dbReference type="InterPro" id="IPR006626">
    <property type="entry name" value="PbH1"/>
</dbReference>
<dbReference type="EMBL" id="VYQF01000001">
    <property type="protein sequence ID" value="KAA9041905.1"/>
    <property type="molecule type" value="Genomic_DNA"/>
</dbReference>
<name>A0A5J5ILA9_9BACT</name>
<evidence type="ECO:0000313" key="4">
    <source>
        <dbReference type="Proteomes" id="UP000326903"/>
    </source>
</evidence>
<dbReference type="AlphaFoldDB" id="A0A5J5ILA9"/>
<feature type="domain" description="Right handed beta helix" evidence="2">
    <location>
        <begin position="222"/>
        <end position="367"/>
    </location>
</feature>
<dbReference type="InterPro" id="IPR012334">
    <property type="entry name" value="Pectin_lyas_fold"/>
</dbReference>
<dbReference type="Pfam" id="PF13229">
    <property type="entry name" value="Beta_helix"/>
    <property type="match status" value="1"/>
</dbReference>
<reference evidence="3 4" key="1">
    <citation type="submission" date="2019-09" db="EMBL/GenBank/DDBJ databases">
        <title>Draft genome sequence of Ginsengibacter sp. BR5-29.</title>
        <authorList>
            <person name="Im W.-T."/>
        </authorList>
    </citation>
    <scope>NUCLEOTIDE SEQUENCE [LARGE SCALE GENOMIC DNA]</scope>
    <source>
        <strain evidence="3 4">BR5-29</strain>
    </source>
</reference>
<evidence type="ECO:0000256" key="1">
    <source>
        <dbReference type="SAM" id="SignalP"/>
    </source>
</evidence>
<dbReference type="InterPro" id="IPR039448">
    <property type="entry name" value="Beta_helix"/>
</dbReference>
<evidence type="ECO:0000259" key="2">
    <source>
        <dbReference type="Pfam" id="PF13229"/>
    </source>
</evidence>
<dbReference type="SUPFAM" id="SSF51126">
    <property type="entry name" value="Pectin lyase-like"/>
    <property type="match status" value="2"/>
</dbReference>
<dbReference type="SMART" id="SM00710">
    <property type="entry name" value="PbH1"/>
    <property type="match status" value="5"/>
</dbReference>
<keyword evidence="1" id="KW-0732">Signal</keyword>
<gene>
    <name evidence="3" type="ORF">FW778_07780</name>
</gene>
<dbReference type="Proteomes" id="UP000326903">
    <property type="component" value="Unassembled WGS sequence"/>
</dbReference>
<feature type="chain" id="PRO_5023833596" evidence="1">
    <location>
        <begin position="21"/>
        <end position="560"/>
    </location>
</feature>
<organism evidence="3 4">
    <name type="scientific">Ginsengibacter hankyongi</name>
    <dbReference type="NCBI Taxonomy" id="2607284"/>
    <lineage>
        <taxon>Bacteria</taxon>
        <taxon>Pseudomonadati</taxon>
        <taxon>Bacteroidota</taxon>
        <taxon>Chitinophagia</taxon>
        <taxon>Chitinophagales</taxon>
        <taxon>Chitinophagaceae</taxon>
        <taxon>Ginsengibacter</taxon>
    </lineage>
</organism>
<feature type="signal peptide" evidence="1">
    <location>
        <begin position="1"/>
        <end position="20"/>
    </location>
</feature>
<dbReference type="RefSeq" id="WP_150414034.1">
    <property type="nucleotide sequence ID" value="NZ_VYQF01000001.1"/>
</dbReference>
<proteinExistence type="predicted"/>
<protein>
    <submittedName>
        <fullName evidence="3">Right-handed parallel beta-helix repeat-containing protein</fullName>
    </submittedName>
</protein>
<dbReference type="InterPro" id="IPR011050">
    <property type="entry name" value="Pectin_lyase_fold/virulence"/>
</dbReference>
<sequence length="560" mass="62691">MKSLIYLAISFLTLLEYSFAAPNNSMTIQTSDTLCKTYFVHPQIGDDHNPGTSKERPFRTLQQIEKIHLGPGDKIMLADGQVYQGNLNLVNQEGNKEHYIEVKSTSWDGVEDAPAVIDFKNLQNGILLKDCSFIKVSNIHLTGEGYTNGQQDFDQRCAVLILSDKKKRMQSLLLEHLTINDVYFENKGFKRGREEVKSANGTQKYGWGIKLFNNNPENLMENITIQNCSITDVSHTGIKLIGSGRNIKRVNILNNKVLKTGGPGIQMSGVQFVYVANNDVQYSGSNDDSRKWGRGSGLWTWGSSDVLIEKNKFLHANGPGDSDGAHIDFNCDNIVIQYNLSGYNAGGFCEILGNNYNCTYRYNISINDGSREKGVNGAFQDGKTLWLSGFQGSKNERKGPIDTYIYNNTIYADESIHPKMAFDNTSNGVLIANNIFYLANPSQLVLGDQYKPDTKSNKEMENVLFENNLFLKAASWPLEMKIRDSRPIYGDVNFKNPRGLNVVDYTPLKTDLIKNKGIQIPYIKGDYFGLLHQLKMEKDILGNPVPSRPSLGAIEPLPNN</sequence>
<keyword evidence="4" id="KW-1185">Reference proteome</keyword>